<dbReference type="InterPro" id="IPR046529">
    <property type="entry name" value="DUF6594"/>
</dbReference>
<feature type="transmembrane region" description="Helical" evidence="1">
    <location>
        <begin position="138"/>
        <end position="157"/>
    </location>
</feature>
<dbReference type="Pfam" id="PF20237">
    <property type="entry name" value="DUF6594"/>
    <property type="match status" value="1"/>
</dbReference>
<dbReference type="AlphaFoldDB" id="A0A317WTY0"/>
<sequence>MHRLRKTLKEYYEALRAQARFLNQVSPNRRTCKNLQALFQSHRFDMAQMNSSSFLNGRYHGDLVANSWEEREFASKSMGMYLYRPFEEKRIATPRGEMRIFSDKRIRSVVRLLAIPVSSILLALSIVVLYFISSQTVRLGLVILFSTLYPAALAMLSDAKNSEIMAVTAAYAAVSVVFASGLN</sequence>
<dbReference type="EMBL" id="MSFK01000011">
    <property type="protein sequence ID" value="PWY89545.1"/>
    <property type="molecule type" value="Genomic_DNA"/>
</dbReference>
<keyword evidence="1" id="KW-0812">Transmembrane</keyword>
<gene>
    <name evidence="3" type="ORF">BO94DRAFT_40116</name>
</gene>
<name>A0A317WTY0_9EURO</name>
<evidence type="ECO:0000313" key="3">
    <source>
        <dbReference type="EMBL" id="PWY89545.1"/>
    </source>
</evidence>
<comment type="caution">
    <text evidence="3">The sequence shown here is derived from an EMBL/GenBank/DDBJ whole genome shotgun (WGS) entry which is preliminary data.</text>
</comment>
<evidence type="ECO:0000256" key="1">
    <source>
        <dbReference type="SAM" id="Phobius"/>
    </source>
</evidence>
<feature type="transmembrane region" description="Helical" evidence="1">
    <location>
        <begin position="164"/>
        <end position="182"/>
    </location>
</feature>
<keyword evidence="1" id="KW-1133">Transmembrane helix</keyword>
<dbReference type="PANTHER" id="PTHR34502:SF4">
    <property type="entry name" value="DUF6594 DOMAIN-CONTAINING PROTEIN"/>
    <property type="match status" value="1"/>
</dbReference>
<dbReference type="RefSeq" id="XP_025468456.1">
    <property type="nucleotide sequence ID" value="XM_025607382.1"/>
</dbReference>
<keyword evidence="4" id="KW-1185">Reference proteome</keyword>
<dbReference type="STRING" id="1450535.A0A317WTY0"/>
<keyword evidence="1" id="KW-0472">Membrane</keyword>
<evidence type="ECO:0000259" key="2">
    <source>
        <dbReference type="Pfam" id="PF20237"/>
    </source>
</evidence>
<dbReference type="OrthoDB" id="3533814at2759"/>
<dbReference type="GeneID" id="37109525"/>
<evidence type="ECO:0000313" key="4">
    <source>
        <dbReference type="Proteomes" id="UP000246702"/>
    </source>
</evidence>
<organism evidence="3 4">
    <name type="scientific">Aspergillus sclerotioniger CBS 115572</name>
    <dbReference type="NCBI Taxonomy" id="1450535"/>
    <lineage>
        <taxon>Eukaryota</taxon>
        <taxon>Fungi</taxon>
        <taxon>Dikarya</taxon>
        <taxon>Ascomycota</taxon>
        <taxon>Pezizomycotina</taxon>
        <taxon>Eurotiomycetes</taxon>
        <taxon>Eurotiomycetidae</taxon>
        <taxon>Eurotiales</taxon>
        <taxon>Aspergillaceae</taxon>
        <taxon>Aspergillus</taxon>
        <taxon>Aspergillus subgen. Circumdati</taxon>
    </lineage>
</organism>
<proteinExistence type="predicted"/>
<reference evidence="3 4" key="1">
    <citation type="submission" date="2016-12" db="EMBL/GenBank/DDBJ databases">
        <title>The genomes of Aspergillus section Nigri reveals drivers in fungal speciation.</title>
        <authorList>
            <consortium name="DOE Joint Genome Institute"/>
            <person name="Vesth T.C."/>
            <person name="Nybo J."/>
            <person name="Theobald S."/>
            <person name="Brandl J."/>
            <person name="Frisvad J.C."/>
            <person name="Nielsen K.F."/>
            <person name="Lyhne E.K."/>
            <person name="Kogle M.E."/>
            <person name="Kuo A."/>
            <person name="Riley R."/>
            <person name="Clum A."/>
            <person name="Nolan M."/>
            <person name="Lipzen A."/>
            <person name="Salamov A."/>
            <person name="Henrissat B."/>
            <person name="Wiebenga A."/>
            <person name="De Vries R.P."/>
            <person name="Grigoriev I.V."/>
            <person name="Mortensen U.H."/>
            <person name="Andersen M.R."/>
            <person name="Baker S.E."/>
        </authorList>
    </citation>
    <scope>NUCLEOTIDE SEQUENCE [LARGE SCALE GENOMIC DNA]</scope>
    <source>
        <strain evidence="3 4">CBS 115572</strain>
    </source>
</reference>
<accession>A0A317WTY0</accession>
<feature type="domain" description="DUF6594" evidence="2">
    <location>
        <begin position="3"/>
        <end position="176"/>
    </location>
</feature>
<dbReference type="Proteomes" id="UP000246702">
    <property type="component" value="Unassembled WGS sequence"/>
</dbReference>
<dbReference type="PANTHER" id="PTHR34502">
    <property type="entry name" value="DUF6594 DOMAIN-CONTAINING PROTEIN-RELATED"/>
    <property type="match status" value="1"/>
</dbReference>
<feature type="transmembrane region" description="Helical" evidence="1">
    <location>
        <begin position="109"/>
        <end position="132"/>
    </location>
</feature>
<protein>
    <recommendedName>
        <fullName evidence="2">DUF6594 domain-containing protein</fullName>
    </recommendedName>
</protein>